<dbReference type="AlphaFoldDB" id="A0A0E3Q3Y4"/>
<dbReference type="Pfam" id="PF13646">
    <property type="entry name" value="HEAT_2"/>
    <property type="match status" value="1"/>
</dbReference>
<feature type="domain" description="Nucleoside phosphorylase" evidence="2">
    <location>
        <begin position="655"/>
        <end position="935"/>
    </location>
</feature>
<dbReference type="Gene3D" id="1.25.10.10">
    <property type="entry name" value="Leucine-rich Repeat Variant"/>
    <property type="match status" value="2"/>
</dbReference>
<dbReference type="PANTHER" id="PTHR47705">
    <property type="entry name" value="AGAP000321-PA"/>
    <property type="match status" value="1"/>
</dbReference>
<dbReference type="InterPro" id="IPR035994">
    <property type="entry name" value="Nucleoside_phosphorylase_sf"/>
</dbReference>
<dbReference type="InterPro" id="IPR000845">
    <property type="entry name" value="Nucleoside_phosphorylase_d"/>
</dbReference>
<dbReference type="HOGENOM" id="CLU_310946_0_0_2"/>
<dbReference type="PATRIC" id="fig|1434123.4.peg.805"/>
<proteinExistence type="predicted"/>
<keyword evidence="4" id="KW-1185">Reference proteome</keyword>
<dbReference type="STRING" id="1434123.MSVAZ_0704"/>
<dbReference type="SUPFAM" id="SSF53167">
    <property type="entry name" value="Purine and uridine phosphorylases"/>
    <property type="match status" value="1"/>
</dbReference>
<dbReference type="PANTHER" id="PTHR47705:SF1">
    <property type="entry name" value="PNP_UDP_1 DOMAIN-CONTAINING PROTEIN"/>
    <property type="match status" value="1"/>
</dbReference>
<dbReference type="Gene3D" id="3.40.50.1580">
    <property type="entry name" value="Nucleoside phosphorylase domain"/>
    <property type="match status" value="1"/>
</dbReference>
<dbReference type="SUPFAM" id="SSF48371">
    <property type="entry name" value="ARM repeat"/>
    <property type="match status" value="1"/>
</dbReference>
<organism evidence="3 4">
    <name type="scientific">Methanosarcina vacuolata Z-761</name>
    <dbReference type="NCBI Taxonomy" id="1434123"/>
    <lineage>
        <taxon>Archaea</taxon>
        <taxon>Methanobacteriati</taxon>
        <taxon>Methanobacteriota</taxon>
        <taxon>Stenosarchaea group</taxon>
        <taxon>Methanomicrobia</taxon>
        <taxon>Methanosarcinales</taxon>
        <taxon>Methanosarcinaceae</taxon>
        <taxon>Methanosarcina</taxon>
    </lineage>
</organism>
<dbReference type="GO" id="GO:0003824">
    <property type="term" value="F:catalytic activity"/>
    <property type="evidence" value="ECO:0007669"/>
    <property type="project" value="InterPro"/>
</dbReference>
<evidence type="ECO:0000313" key="3">
    <source>
        <dbReference type="EMBL" id="AKB42973.1"/>
    </source>
</evidence>
<dbReference type="RefSeq" id="WP_048118234.1">
    <property type="nucleotide sequence ID" value="NZ_CP009520.1"/>
</dbReference>
<dbReference type="Pfam" id="PF01048">
    <property type="entry name" value="PNP_UDP_1"/>
    <property type="match status" value="1"/>
</dbReference>
<evidence type="ECO:0000313" key="4">
    <source>
        <dbReference type="Proteomes" id="UP000033096"/>
    </source>
</evidence>
<feature type="coiled-coil region" evidence="1">
    <location>
        <begin position="478"/>
        <end position="527"/>
    </location>
</feature>
<accession>A0A0E3Q3Y4</accession>
<dbReference type="EMBL" id="CP009520">
    <property type="protein sequence ID" value="AKB42973.1"/>
    <property type="molecule type" value="Genomic_DNA"/>
</dbReference>
<dbReference type="GeneID" id="24809087"/>
<reference evidence="3 4" key="1">
    <citation type="submission" date="2014-07" db="EMBL/GenBank/DDBJ databases">
        <title>Methanogenic archaea and the global carbon cycle.</title>
        <authorList>
            <person name="Henriksen J.R."/>
            <person name="Luke J."/>
            <person name="Reinhart S."/>
            <person name="Benedict M.N."/>
            <person name="Youngblut N.D."/>
            <person name="Metcalf M.E."/>
            <person name="Whitaker R.J."/>
            <person name="Metcalf W.W."/>
        </authorList>
    </citation>
    <scope>NUCLEOTIDE SEQUENCE [LARGE SCALE GENOMIC DNA]</scope>
    <source>
        <strain evidence="3 4">Z-761</strain>
    </source>
</reference>
<protein>
    <recommendedName>
        <fullName evidence="2">Nucleoside phosphorylase domain-containing protein</fullName>
    </recommendedName>
</protein>
<sequence length="945" mass="108404">MDQEEIDKKCNSKNPEERKKGLHQLINDVEYLSDKKKVWEQLVKLISDKYIYTSYKDVNLLWKTADILGIVFLHVPDKKQASEDLYRLTSDKDSDIRWAAAKVIGTVFQHAPDKKQAWKELAILSADKDRHVRSEAVKTIGTIFQYAPDRKQAWEELVRLTSDIDSDLRWEVIDALGTVFQYVPEKNQGWKEIIRLISDKDPYISWRVVDVLEIIFQYVPDKKQASEDLYRLTSDEDSDIRWVAAKAIGTVFQYVPDKNQAWEELARLALDQKINVRWKAAEAVGVVFQYVPNKTQAWEDLVRLTSDKDRDVRNRVAEGLKKNFQYVPNKQKAWEDLVKLISDQSSDVRSELAKAIGMAFQYVPDKKQALQDLHKLTSDKDTSVRIKAYHSLGRISIYNASQSKDEEVYLDELKKAVEFFEKAAKEPNWDNPSKFCFPFYSSFYTIIFAKNRDAKGEVEKYLIEAKNEIRGSKNKKLLLEIIESLMSALNEVQNLENMSLEKKKEELDFYRKYCERAEELMKNTEKAVPSATKVMRIGSRILDRKLKFLLKEIQEKAKIACRESQGTDTEEIACAVKRKVQGWKAGTEEEMALDAEDLLTFMKSNVPRFPENEHIFEKIKEIENQKDLNLLLRSIPDLLKELPKIMIDPERVKPTIGIITALPKEYVAVNILMENKNDKYKIQGSGAGRRYCLGEILSEEGDKHNLVLATVGMGNNIAATRASILLEHFPNVKSIIMVGIAGGVPYPDKADDHVRLGDIVVSSENGVVQYDFIKQEIEDITHRNPPRPPSASLLDAVRYLEAEEILGNRPWEKYIDQSLSIIKIIRPSEDKDILYCSDSQKDIINHPKDPKRIKGQPRVFIGSIASANILQKDPKARDKLRDKFGVKAIEMEASGIADATWNHEVGYLVVRGICDYCDSHKNDEWQQYAAVVAAAYTRALIESIP</sequence>
<keyword evidence="1" id="KW-0175">Coiled coil</keyword>
<gene>
    <name evidence="3" type="ORF">MSVAZ_0704</name>
</gene>
<dbReference type="InterPro" id="IPR011989">
    <property type="entry name" value="ARM-like"/>
</dbReference>
<name>A0A0E3Q3Y4_9EURY</name>
<dbReference type="KEGG" id="mvc:MSVAZ_0704"/>
<dbReference type="CDD" id="cd09008">
    <property type="entry name" value="MTAN"/>
    <property type="match status" value="1"/>
</dbReference>
<evidence type="ECO:0000256" key="1">
    <source>
        <dbReference type="SAM" id="Coils"/>
    </source>
</evidence>
<dbReference type="InterPro" id="IPR016024">
    <property type="entry name" value="ARM-type_fold"/>
</dbReference>
<dbReference type="GO" id="GO:0009116">
    <property type="term" value="P:nucleoside metabolic process"/>
    <property type="evidence" value="ECO:0007669"/>
    <property type="project" value="InterPro"/>
</dbReference>
<dbReference type="Proteomes" id="UP000033096">
    <property type="component" value="Chromosome"/>
</dbReference>
<evidence type="ECO:0000259" key="2">
    <source>
        <dbReference type="Pfam" id="PF01048"/>
    </source>
</evidence>